<feature type="compositionally biased region" description="Gly residues" evidence="7">
    <location>
        <begin position="214"/>
        <end position="223"/>
    </location>
</feature>
<comment type="subcellular location">
    <subcellularLocation>
        <location evidence="1">Secreted</location>
        <location evidence="1">Extracellular space</location>
        <location evidence="1">Extracellular matrix</location>
    </subcellularLocation>
</comment>
<evidence type="ECO:0000313" key="10">
    <source>
        <dbReference type="EMBL" id="KAG9348332.1"/>
    </source>
</evidence>
<dbReference type="PRINTS" id="PR00007">
    <property type="entry name" value="COMPLEMNTC1Q"/>
</dbReference>
<dbReference type="PROSITE" id="PS50871">
    <property type="entry name" value="C1Q"/>
    <property type="match status" value="1"/>
</dbReference>
<keyword evidence="11" id="KW-1185">Reference proteome</keyword>
<dbReference type="OrthoDB" id="9948489at2759"/>
<organism evidence="10 11">
    <name type="scientific">Albula glossodonta</name>
    <name type="common">roundjaw bonefish</name>
    <dbReference type="NCBI Taxonomy" id="121402"/>
    <lineage>
        <taxon>Eukaryota</taxon>
        <taxon>Metazoa</taxon>
        <taxon>Chordata</taxon>
        <taxon>Craniata</taxon>
        <taxon>Vertebrata</taxon>
        <taxon>Euteleostomi</taxon>
        <taxon>Actinopterygii</taxon>
        <taxon>Neopterygii</taxon>
        <taxon>Teleostei</taxon>
        <taxon>Albuliformes</taxon>
        <taxon>Albulidae</taxon>
        <taxon>Albula</taxon>
    </lineage>
</organism>
<feature type="compositionally biased region" description="Low complexity" evidence="7">
    <location>
        <begin position="272"/>
        <end position="281"/>
    </location>
</feature>
<keyword evidence="8" id="KW-0812">Transmembrane</keyword>
<feature type="non-terminal residue" evidence="10">
    <location>
        <position position="1"/>
    </location>
</feature>
<feature type="transmembrane region" description="Helical" evidence="8">
    <location>
        <begin position="45"/>
        <end position="65"/>
    </location>
</feature>
<keyword evidence="8" id="KW-0472">Membrane</keyword>
<keyword evidence="4" id="KW-0732">Signal</keyword>
<evidence type="ECO:0000313" key="11">
    <source>
        <dbReference type="Proteomes" id="UP000824540"/>
    </source>
</evidence>
<evidence type="ECO:0000256" key="5">
    <source>
        <dbReference type="ARBA" id="ARBA00023119"/>
    </source>
</evidence>
<dbReference type="PANTHER" id="PTHR15427:SF51">
    <property type="entry name" value="OTOLIN 1"/>
    <property type="match status" value="1"/>
</dbReference>
<sequence>ISCQVSLDSGARKAAGLSGAVTGRRRRISLAELTETRMMVISHHLHLPAVVVLMVLLVAMVQVSAKTTMRPKYQFTKKPVVPQGLPRTSISPPIPSTAGLPETTAPVDPLSLPTTDRTTYPSDVFHEYHTGSTMPPGVGHENYTLDYNECYFNFCECCPPERGPMGPMGDQGPPGAVGEKGEAGLIGNPGPAGPVGLTGERGAKGDKGEPGSNGLTGGPGISGKPGEKGDQGFKGEKGDIGLPGFKGDQGWKGDPCENGTKGEKGVAGQNGVEGPPGVPGEKGAKGDPGTKGDCGSFGERGQKGDKGDPGPPGLRGDMGPSGIQGVQGPPGVAGDPGKPGIPGGKGESGVRGPVGPPGGRGMNGPKGDRGSPGMRGDRGPRGIKGARGASEVQKRSGFSVGLYPSKSFPPPGFPVKFDKIFYNGEEHYDVNINKFNCTHPGVYVFAYHLTVRNRPLRAALVVNGVRRLRTRDSLYGQDIDQASSLVLLRLAAGDQVWLETLRDWNGAYSSSEDDSTFSGFLLYAD</sequence>
<feature type="compositionally biased region" description="Basic and acidic residues" evidence="7">
    <location>
        <begin position="249"/>
        <end position="264"/>
    </location>
</feature>
<evidence type="ECO:0000256" key="4">
    <source>
        <dbReference type="ARBA" id="ARBA00022729"/>
    </source>
</evidence>
<gene>
    <name evidence="10" type="ORF">JZ751_002067</name>
</gene>
<feature type="compositionally biased region" description="Basic and acidic residues" evidence="7">
    <location>
        <begin position="225"/>
        <end position="239"/>
    </location>
</feature>
<keyword evidence="6" id="KW-0325">Glycoprotein</keyword>
<dbReference type="AlphaFoldDB" id="A0A8T2PFC2"/>
<evidence type="ECO:0000256" key="3">
    <source>
        <dbReference type="ARBA" id="ARBA00022530"/>
    </source>
</evidence>
<feature type="compositionally biased region" description="Gly residues" evidence="7">
    <location>
        <begin position="340"/>
        <end position="349"/>
    </location>
</feature>
<dbReference type="Pfam" id="PF01391">
    <property type="entry name" value="Collagen"/>
    <property type="match status" value="1"/>
</dbReference>
<evidence type="ECO:0000256" key="2">
    <source>
        <dbReference type="ARBA" id="ARBA00022525"/>
    </source>
</evidence>
<dbReference type="InterPro" id="IPR050392">
    <property type="entry name" value="Collagen/C1q_domain"/>
</dbReference>
<protein>
    <recommendedName>
        <fullName evidence="9">C1q domain-containing protein</fullName>
    </recommendedName>
</protein>
<reference evidence="10" key="1">
    <citation type="thesis" date="2021" institute="BYU ScholarsArchive" country="Provo, UT, USA">
        <title>Applications of and Algorithms for Genome Assembly and Genomic Analyses with an Emphasis on Marine Teleosts.</title>
        <authorList>
            <person name="Pickett B.D."/>
        </authorList>
    </citation>
    <scope>NUCLEOTIDE SEQUENCE</scope>
    <source>
        <strain evidence="10">HI-2016</strain>
    </source>
</reference>
<dbReference type="Gene3D" id="2.60.120.40">
    <property type="match status" value="1"/>
</dbReference>
<dbReference type="GO" id="GO:0005581">
    <property type="term" value="C:collagen trimer"/>
    <property type="evidence" value="ECO:0007669"/>
    <property type="project" value="UniProtKB-KW"/>
</dbReference>
<keyword evidence="5" id="KW-0176">Collagen</keyword>
<dbReference type="InterPro" id="IPR001073">
    <property type="entry name" value="C1q_dom"/>
</dbReference>
<feature type="region of interest" description="Disordered" evidence="7">
    <location>
        <begin position="188"/>
        <end position="395"/>
    </location>
</feature>
<evidence type="ECO:0000256" key="1">
    <source>
        <dbReference type="ARBA" id="ARBA00004498"/>
    </source>
</evidence>
<dbReference type="InterPro" id="IPR008983">
    <property type="entry name" value="Tumour_necrosis_fac-like_dom"/>
</dbReference>
<dbReference type="EMBL" id="JAFBMS010000011">
    <property type="protein sequence ID" value="KAG9348332.1"/>
    <property type="molecule type" value="Genomic_DNA"/>
</dbReference>
<keyword evidence="2" id="KW-0964">Secreted</keyword>
<evidence type="ECO:0000259" key="9">
    <source>
        <dbReference type="PROSITE" id="PS50871"/>
    </source>
</evidence>
<evidence type="ECO:0000256" key="8">
    <source>
        <dbReference type="SAM" id="Phobius"/>
    </source>
</evidence>
<keyword evidence="3" id="KW-0272">Extracellular matrix</keyword>
<dbReference type="Pfam" id="PF00386">
    <property type="entry name" value="C1q"/>
    <property type="match status" value="1"/>
</dbReference>
<evidence type="ECO:0000256" key="6">
    <source>
        <dbReference type="ARBA" id="ARBA00023180"/>
    </source>
</evidence>
<proteinExistence type="predicted"/>
<dbReference type="PANTHER" id="PTHR15427">
    <property type="entry name" value="EMILIN ELASTIN MICROFIBRIL INTERFACE-LOCATED PROTEIN ELASTIN MICROFIBRIL INTERFACER"/>
    <property type="match status" value="1"/>
</dbReference>
<name>A0A8T2PFC2_9TELE</name>
<dbReference type="InterPro" id="IPR008160">
    <property type="entry name" value="Collagen"/>
</dbReference>
<dbReference type="SMART" id="SM00110">
    <property type="entry name" value="C1Q"/>
    <property type="match status" value="1"/>
</dbReference>
<evidence type="ECO:0000256" key="7">
    <source>
        <dbReference type="SAM" id="MobiDB-lite"/>
    </source>
</evidence>
<dbReference type="FunFam" id="2.60.120.40:FF:000001">
    <property type="entry name" value="Complement C1q B chain"/>
    <property type="match status" value="1"/>
</dbReference>
<comment type="caution">
    <text evidence="10">The sequence shown here is derived from an EMBL/GenBank/DDBJ whole genome shotgun (WGS) entry which is preliminary data.</text>
</comment>
<accession>A0A8T2PFC2</accession>
<dbReference type="SUPFAM" id="SSF49842">
    <property type="entry name" value="TNF-like"/>
    <property type="match status" value="1"/>
</dbReference>
<keyword evidence="8" id="KW-1133">Transmembrane helix</keyword>
<dbReference type="Proteomes" id="UP000824540">
    <property type="component" value="Unassembled WGS sequence"/>
</dbReference>
<feature type="domain" description="C1q" evidence="9">
    <location>
        <begin position="391"/>
        <end position="525"/>
    </location>
</feature>
<feature type="non-terminal residue" evidence="10">
    <location>
        <position position="525"/>
    </location>
</feature>